<evidence type="ECO:0000256" key="6">
    <source>
        <dbReference type="ARBA" id="ARBA00022679"/>
    </source>
</evidence>
<dbReference type="FunFam" id="3.40.50.300:FF:000119">
    <property type="entry name" value="Sulfate adenylyltransferase subunit 1"/>
    <property type="match status" value="1"/>
</dbReference>
<keyword evidence="7" id="KW-0548">Nucleotidyltransferase</keyword>
<dbReference type="KEGG" id="psin:CAK95_26630"/>
<evidence type="ECO:0000313" key="16">
    <source>
        <dbReference type="Proteomes" id="UP000194137"/>
    </source>
</evidence>
<evidence type="ECO:0000256" key="5">
    <source>
        <dbReference type="ARBA" id="ARBA00011760"/>
    </source>
</evidence>
<dbReference type="InterPro" id="IPR031157">
    <property type="entry name" value="G_TR_CS"/>
</dbReference>
<proteinExistence type="inferred from homology"/>
<dbReference type="InterPro" id="IPR011779">
    <property type="entry name" value="SO4_adenylTrfase_lsu"/>
</dbReference>
<sequence>MHAPTHRERDHLRFLACGAVDDGKSTLIGRLMAETGSIPDDQLANLVHLSKKFGTTGGNLDYALLLDGLEAEREQGITIDVAYRYFGTPKRAFIVADTPGHEQYTRNMVTGASNAEFAMLLVDAKAGLTKQTLRHSRILSLLGIRRILLAVNKMDLVDCAEAPFAAITEDFRKFVSQLSFDQVDAIPIVARDGDNIVHPSKRMPWYKGPTVLAHLETVPVSTHQREEAARFHVQSVMRTDTGGRGYAGYVSSGAFKKGDQIIVARSGRKSTISRIYVYPSEIDSVETGQAATIELADQVDIGRGDIFAPVDAVPEVADQFAAHVVWLNDNPMLPGRTYSLRIGTHTVAATITALKYGTDIETGEHAAVSTLAINDIGFCNLATTEPIAFDPYAKNRETGAFILVDRQTGATSGAGMADFPLYRASNLVKQNYEIDKGYRAKMKGQRAAVVWFTGLPSAGKSTVLNLVEQKLSRRGIHTYALDGDNLRLGLNRDLGFTEADRVENVRRAGEVARLMVDAGLVVLCAFVSPFRNERRSVRERHDAGEFIEVFVDTPLATCEARDPKGLYAKARAGKAFHVTGIDSPYEPPEHPEIHLRTETGTPDAMAEQVIADLARMGIIAR</sequence>
<dbReference type="Gene3D" id="2.40.30.10">
    <property type="entry name" value="Translation factors"/>
    <property type="match status" value="2"/>
</dbReference>
<comment type="catalytic activity">
    <reaction evidence="1 14">
        <text>adenosine 5'-phosphosulfate + ATP = 3'-phosphoadenylyl sulfate + ADP + H(+)</text>
        <dbReference type="Rhea" id="RHEA:24152"/>
        <dbReference type="ChEBI" id="CHEBI:15378"/>
        <dbReference type="ChEBI" id="CHEBI:30616"/>
        <dbReference type="ChEBI" id="CHEBI:58243"/>
        <dbReference type="ChEBI" id="CHEBI:58339"/>
        <dbReference type="ChEBI" id="CHEBI:456216"/>
        <dbReference type="EC" id="2.7.1.25"/>
    </reaction>
</comment>
<dbReference type="InterPro" id="IPR009000">
    <property type="entry name" value="Transl_B-barrel_sf"/>
</dbReference>
<dbReference type="GO" id="GO:0005525">
    <property type="term" value="F:GTP binding"/>
    <property type="evidence" value="ECO:0007669"/>
    <property type="project" value="UniProtKB-KW"/>
</dbReference>
<keyword evidence="10" id="KW-0342">GTP-binding</keyword>
<evidence type="ECO:0000256" key="3">
    <source>
        <dbReference type="ARBA" id="ARBA00005438"/>
    </source>
</evidence>
<evidence type="ECO:0000256" key="12">
    <source>
        <dbReference type="ARBA" id="ARBA00024872"/>
    </source>
</evidence>
<dbReference type="CDD" id="cd02027">
    <property type="entry name" value="APSK"/>
    <property type="match status" value="1"/>
</dbReference>
<evidence type="ECO:0000256" key="14">
    <source>
        <dbReference type="HAMAP-Rule" id="MF_00065"/>
    </source>
</evidence>
<comment type="pathway">
    <text evidence="14">Sulfur metabolism; hydrogen sulfide biosynthesis; sulfite from sulfate: step 2/3.</text>
</comment>
<comment type="function">
    <text evidence="12">Proposed to provide activated sulfate for transfer to Nod factor. ATP sulfurylase may be the GTPase, regulating ATP sulfurylase activity.</text>
</comment>
<dbReference type="GO" id="GO:0004781">
    <property type="term" value="F:sulfate adenylyltransferase (ATP) activity"/>
    <property type="evidence" value="ECO:0007669"/>
    <property type="project" value="UniProtKB-EC"/>
</dbReference>
<dbReference type="InterPro" id="IPR027417">
    <property type="entry name" value="P-loop_NTPase"/>
</dbReference>
<dbReference type="EC" id="2.7.1.25" evidence="14"/>
<dbReference type="InterPro" id="IPR000795">
    <property type="entry name" value="T_Tr_GTP-bd_dom"/>
</dbReference>
<dbReference type="NCBIfam" id="TIGR00455">
    <property type="entry name" value="apsK"/>
    <property type="match status" value="1"/>
</dbReference>
<evidence type="ECO:0000256" key="9">
    <source>
        <dbReference type="ARBA" id="ARBA00022840"/>
    </source>
</evidence>
<dbReference type="Proteomes" id="UP000194137">
    <property type="component" value="Chromosome"/>
</dbReference>
<dbReference type="GO" id="GO:0005524">
    <property type="term" value="F:ATP binding"/>
    <property type="evidence" value="ECO:0007669"/>
    <property type="project" value="UniProtKB-UniRule"/>
</dbReference>
<dbReference type="GO" id="GO:0000103">
    <property type="term" value="P:sulfate assimilation"/>
    <property type="evidence" value="ECO:0007669"/>
    <property type="project" value="UniProtKB-UniRule"/>
</dbReference>
<keyword evidence="14 15" id="KW-0418">Kinase</keyword>
<evidence type="ECO:0000256" key="8">
    <source>
        <dbReference type="ARBA" id="ARBA00022741"/>
    </source>
</evidence>
<evidence type="ECO:0000256" key="11">
    <source>
        <dbReference type="ARBA" id="ARBA00023268"/>
    </source>
</evidence>
<dbReference type="CDD" id="cd04095">
    <property type="entry name" value="CysN_NoDQ_III"/>
    <property type="match status" value="1"/>
</dbReference>
<dbReference type="SUPFAM" id="SSF50447">
    <property type="entry name" value="Translation proteins"/>
    <property type="match status" value="1"/>
</dbReference>
<dbReference type="GO" id="GO:0070814">
    <property type="term" value="P:hydrogen sulfide biosynthetic process"/>
    <property type="evidence" value="ECO:0007669"/>
    <property type="project" value="UniProtKB-UniRule"/>
</dbReference>
<comment type="function">
    <text evidence="14">Catalyzes the synthesis of activated sulfate.</text>
</comment>
<dbReference type="GO" id="GO:0003924">
    <property type="term" value="F:GTPase activity"/>
    <property type="evidence" value="ECO:0007669"/>
    <property type="project" value="InterPro"/>
</dbReference>
<dbReference type="InterPro" id="IPR002891">
    <property type="entry name" value="APS"/>
</dbReference>
<comment type="similarity">
    <text evidence="14">Belongs to the APS kinase family.</text>
</comment>
<feature type="active site" description="Phosphoserine intermediate" evidence="14">
    <location>
        <position position="528"/>
    </location>
</feature>
<dbReference type="Gene3D" id="3.40.50.300">
    <property type="entry name" value="P-loop containing nucleotide triphosphate hydrolases"/>
    <property type="match status" value="2"/>
</dbReference>
<dbReference type="PANTHER" id="PTHR23115">
    <property type="entry name" value="TRANSLATION FACTOR"/>
    <property type="match status" value="1"/>
</dbReference>
<organism evidence="15 16">
    <name type="scientific">Pseudorhodoplanes sinuspersici</name>
    <dbReference type="NCBI Taxonomy" id="1235591"/>
    <lineage>
        <taxon>Bacteria</taxon>
        <taxon>Pseudomonadati</taxon>
        <taxon>Pseudomonadota</taxon>
        <taxon>Alphaproteobacteria</taxon>
        <taxon>Hyphomicrobiales</taxon>
        <taxon>Pseudorhodoplanes</taxon>
    </lineage>
</organism>
<keyword evidence="8 14" id="KW-0547">Nucleotide-binding</keyword>
<keyword evidence="14" id="KW-0597">Phosphoprotein</keyword>
<dbReference type="CDD" id="cd04166">
    <property type="entry name" value="CysN_ATPS"/>
    <property type="match status" value="1"/>
</dbReference>
<dbReference type="NCBIfam" id="NF004035">
    <property type="entry name" value="PRK05506.1"/>
    <property type="match status" value="1"/>
</dbReference>
<gene>
    <name evidence="14" type="primary">cysC</name>
    <name evidence="15" type="ORF">CAK95_26630</name>
</gene>
<dbReference type="AlphaFoldDB" id="A0A1W6ZYB9"/>
<dbReference type="Pfam" id="PF01583">
    <property type="entry name" value="APS_kinase"/>
    <property type="match status" value="1"/>
</dbReference>
<dbReference type="SUPFAM" id="SSF50465">
    <property type="entry name" value="EF-Tu/eEF-1alpha/eIF2-gamma C-terminal domain"/>
    <property type="match status" value="1"/>
</dbReference>
<comment type="catalytic activity">
    <reaction evidence="13">
        <text>sulfate + ATP + H(+) = adenosine 5'-phosphosulfate + diphosphate</text>
        <dbReference type="Rhea" id="RHEA:18133"/>
        <dbReference type="ChEBI" id="CHEBI:15378"/>
        <dbReference type="ChEBI" id="CHEBI:16189"/>
        <dbReference type="ChEBI" id="CHEBI:30616"/>
        <dbReference type="ChEBI" id="CHEBI:33019"/>
        <dbReference type="ChEBI" id="CHEBI:58243"/>
        <dbReference type="EC" id="2.7.7.4"/>
    </reaction>
</comment>
<dbReference type="InterPro" id="IPR009001">
    <property type="entry name" value="Transl_elong_EF1A/Init_IF2_C"/>
</dbReference>
<name>A0A1W6ZYB9_9HYPH</name>
<evidence type="ECO:0000256" key="10">
    <source>
        <dbReference type="ARBA" id="ARBA00023134"/>
    </source>
</evidence>
<dbReference type="STRING" id="1235591.CAK95_26630"/>
<dbReference type="HAMAP" id="MF_00065">
    <property type="entry name" value="Adenylyl_sulf_kinase"/>
    <property type="match status" value="1"/>
</dbReference>
<keyword evidence="9 14" id="KW-0067">ATP-binding</keyword>
<comment type="function">
    <text evidence="2">APS kinase catalyzes the synthesis of activated sulfate.</text>
</comment>
<evidence type="ECO:0000256" key="1">
    <source>
        <dbReference type="ARBA" id="ARBA00001823"/>
    </source>
</evidence>
<reference evidence="15 16" key="1">
    <citation type="submission" date="2017-05" db="EMBL/GenBank/DDBJ databases">
        <title>Full genome sequence of Pseudorhodoplanes sinuspersici.</title>
        <authorList>
            <person name="Dastgheib S.M.M."/>
            <person name="Shavandi M."/>
            <person name="Tirandaz H."/>
        </authorList>
    </citation>
    <scope>NUCLEOTIDE SEQUENCE [LARGE SCALE GENOMIC DNA]</scope>
    <source>
        <strain evidence="15 16">RIPI110</strain>
    </source>
</reference>
<dbReference type="InterPro" id="IPR041757">
    <property type="entry name" value="CysN_GTP-bd"/>
</dbReference>
<dbReference type="InterPro" id="IPR054696">
    <property type="entry name" value="GTP-eEF1A_C"/>
</dbReference>
<evidence type="ECO:0000256" key="13">
    <source>
        <dbReference type="ARBA" id="ARBA00049370"/>
    </source>
</evidence>
<dbReference type="InterPro" id="IPR044139">
    <property type="entry name" value="CysN_NoDQ_III"/>
</dbReference>
<keyword evidence="11" id="KW-0511">Multifunctional enzyme</keyword>
<dbReference type="RefSeq" id="WP_086090709.1">
    <property type="nucleotide sequence ID" value="NZ_CP021112.1"/>
</dbReference>
<dbReference type="NCBIfam" id="TIGR02034">
    <property type="entry name" value="CysN"/>
    <property type="match status" value="1"/>
</dbReference>
<dbReference type="PRINTS" id="PR00315">
    <property type="entry name" value="ELONGATNFCT"/>
</dbReference>
<keyword evidence="16" id="KW-1185">Reference proteome</keyword>
<dbReference type="SUPFAM" id="SSF52540">
    <property type="entry name" value="P-loop containing nucleoside triphosphate hydrolases"/>
    <property type="match status" value="2"/>
</dbReference>
<dbReference type="EMBL" id="CP021112">
    <property type="protein sequence ID" value="ARQ02278.1"/>
    <property type="molecule type" value="Genomic_DNA"/>
</dbReference>
<comment type="subunit">
    <text evidence="5">Sulfate-activating enzymes, NodP and NodQ, may be physically associated.</text>
</comment>
<dbReference type="UniPathway" id="UPA00140">
    <property type="reaction ID" value="UER00205"/>
</dbReference>
<dbReference type="Pfam" id="PF22594">
    <property type="entry name" value="GTP-eEF1A_C"/>
    <property type="match status" value="1"/>
</dbReference>
<dbReference type="GO" id="GO:0004020">
    <property type="term" value="F:adenylylsulfate kinase activity"/>
    <property type="evidence" value="ECO:0007669"/>
    <property type="project" value="UniProtKB-UniRule"/>
</dbReference>
<accession>A0A1W6ZYB9</accession>
<protein>
    <recommendedName>
        <fullName evidence="14">Adenylyl-sulfate kinase</fullName>
        <ecNumber evidence="14">2.7.1.25</ecNumber>
    </recommendedName>
    <alternativeName>
        <fullName evidence="14">APS kinase</fullName>
    </alternativeName>
    <alternativeName>
        <fullName evidence="14">ATP adenosine-5'-phosphosulfate 3'-phosphotransferase</fullName>
    </alternativeName>
    <alternativeName>
        <fullName evidence="14">Adenosine-5'-phosphosulfate kinase</fullName>
    </alternativeName>
</protein>
<evidence type="ECO:0000256" key="2">
    <source>
        <dbReference type="ARBA" id="ARBA00002357"/>
    </source>
</evidence>
<dbReference type="Pfam" id="PF00009">
    <property type="entry name" value="GTP_EFTU"/>
    <property type="match status" value="1"/>
</dbReference>
<dbReference type="PROSITE" id="PS00301">
    <property type="entry name" value="G_TR_1"/>
    <property type="match status" value="1"/>
</dbReference>
<keyword evidence="6 14" id="KW-0808">Transferase</keyword>
<comment type="similarity">
    <text evidence="4">In the N-terminal section; belongs to the TRAFAC class translation factor GTPase superfamily. Classic translation factor GTPase family. CysN/NodQ subfamily.</text>
</comment>
<dbReference type="PROSITE" id="PS51722">
    <property type="entry name" value="G_TR_2"/>
    <property type="match status" value="1"/>
</dbReference>
<evidence type="ECO:0000256" key="7">
    <source>
        <dbReference type="ARBA" id="ARBA00022695"/>
    </source>
</evidence>
<evidence type="ECO:0000256" key="4">
    <source>
        <dbReference type="ARBA" id="ARBA00007237"/>
    </source>
</evidence>
<comment type="similarity">
    <text evidence="3">In the C-terminal section; belongs to the APS kinase family.</text>
</comment>
<feature type="binding site" evidence="14">
    <location>
        <begin position="454"/>
        <end position="461"/>
    </location>
    <ligand>
        <name>ATP</name>
        <dbReference type="ChEBI" id="CHEBI:30616"/>
    </ligand>
</feature>
<dbReference type="OrthoDB" id="9804504at2"/>
<dbReference type="InterPro" id="IPR059117">
    <property type="entry name" value="APS_kinase_dom"/>
</dbReference>
<evidence type="ECO:0000313" key="15">
    <source>
        <dbReference type="EMBL" id="ARQ02278.1"/>
    </source>
</evidence>
<dbReference type="InterPro" id="IPR050100">
    <property type="entry name" value="TRAFAC_GTPase_members"/>
</dbReference>
<dbReference type="NCBIfam" id="NF003013">
    <property type="entry name" value="PRK03846.1"/>
    <property type="match status" value="1"/>
</dbReference>